<dbReference type="InterPro" id="IPR050113">
    <property type="entry name" value="Ub_conjugating_enzyme"/>
</dbReference>
<dbReference type="Proteomes" id="UP000663889">
    <property type="component" value="Unassembled WGS sequence"/>
</dbReference>
<evidence type="ECO:0000256" key="4">
    <source>
        <dbReference type="RuleBase" id="RU362109"/>
    </source>
</evidence>
<evidence type="ECO:0000313" key="9">
    <source>
        <dbReference type="EMBL" id="CAF3559536.1"/>
    </source>
</evidence>
<keyword evidence="4" id="KW-0547">Nucleotide-binding</keyword>
<dbReference type="InterPro" id="IPR000608">
    <property type="entry name" value="UBC"/>
</dbReference>
<evidence type="ECO:0000256" key="5">
    <source>
        <dbReference type="SAM" id="MobiDB-lite"/>
    </source>
</evidence>
<comment type="caution">
    <text evidence="10">The sequence shown here is derived from an EMBL/GenBank/DDBJ whole genome shotgun (WGS) entry which is preliminary data.</text>
</comment>
<feature type="region of interest" description="Disordered" evidence="5">
    <location>
        <begin position="227"/>
        <end position="258"/>
    </location>
</feature>
<evidence type="ECO:0000256" key="3">
    <source>
        <dbReference type="PROSITE-ProRule" id="PRU10133"/>
    </source>
</evidence>
<accession>A0A819I9V7</accession>
<evidence type="ECO:0000313" key="7">
    <source>
        <dbReference type="EMBL" id="CAF0892632.1"/>
    </source>
</evidence>
<keyword evidence="4" id="KW-0067">ATP-binding</keyword>
<evidence type="ECO:0000313" key="11">
    <source>
        <dbReference type="Proteomes" id="UP000663874"/>
    </source>
</evidence>
<dbReference type="PANTHER" id="PTHR24067">
    <property type="entry name" value="UBIQUITIN-CONJUGATING ENZYME E2"/>
    <property type="match status" value="1"/>
</dbReference>
<protein>
    <recommendedName>
        <fullName evidence="6">UBC core domain-containing protein</fullName>
    </recommendedName>
</protein>
<dbReference type="SMART" id="SM00212">
    <property type="entry name" value="UBCc"/>
    <property type="match status" value="1"/>
</dbReference>
<reference evidence="10" key="1">
    <citation type="submission" date="2021-02" db="EMBL/GenBank/DDBJ databases">
        <authorList>
            <person name="Nowell W R."/>
        </authorList>
    </citation>
    <scope>NUCLEOTIDE SEQUENCE</scope>
</reference>
<proteinExistence type="inferred from homology"/>
<keyword evidence="2 4" id="KW-0833">Ubl conjugation pathway</keyword>
<evidence type="ECO:0000256" key="1">
    <source>
        <dbReference type="ARBA" id="ARBA00022679"/>
    </source>
</evidence>
<dbReference type="Gene3D" id="3.10.110.10">
    <property type="entry name" value="Ubiquitin Conjugating Enzyme"/>
    <property type="match status" value="1"/>
</dbReference>
<feature type="domain" description="UBC core" evidence="6">
    <location>
        <begin position="26"/>
        <end position="191"/>
    </location>
</feature>
<dbReference type="InterPro" id="IPR023313">
    <property type="entry name" value="UBQ-conjugating_AS"/>
</dbReference>
<dbReference type="EMBL" id="CAJOBE010004079">
    <property type="protein sequence ID" value="CAF3915176.1"/>
    <property type="molecule type" value="Genomic_DNA"/>
</dbReference>
<dbReference type="GO" id="GO:0005524">
    <property type="term" value="F:ATP binding"/>
    <property type="evidence" value="ECO:0007669"/>
    <property type="project" value="UniProtKB-UniRule"/>
</dbReference>
<evidence type="ECO:0000313" key="10">
    <source>
        <dbReference type="EMBL" id="CAF3915176.1"/>
    </source>
</evidence>
<evidence type="ECO:0000256" key="2">
    <source>
        <dbReference type="ARBA" id="ARBA00022786"/>
    </source>
</evidence>
<dbReference type="InterPro" id="IPR016135">
    <property type="entry name" value="UBQ-conjugating_enzyme/RWD"/>
</dbReference>
<evidence type="ECO:0000259" key="6">
    <source>
        <dbReference type="PROSITE" id="PS50127"/>
    </source>
</evidence>
<dbReference type="PROSITE" id="PS00183">
    <property type="entry name" value="UBC_1"/>
    <property type="match status" value="1"/>
</dbReference>
<comment type="similarity">
    <text evidence="4">Belongs to the ubiquitin-conjugating enzyme family.</text>
</comment>
<name>A0A819I9V7_9BILA</name>
<feature type="compositionally biased region" description="Acidic residues" evidence="5">
    <location>
        <begin position="228"/>
        <end position="241"/>
    </location>
</feature>
<dbReference type="EMBL" id="CAJNOT010000204">
    <property type="protein sequence ID" value="CAF0892632.1"/>
    <property type="molecule type" value="Genomic_DNA"/>
</dbReference>
<keyword evidence="1" id="KW-0808">Transferase</keyword>
<sequence>MANSNHDSHHRLYNISIINSNQYQHGSLKILKNEFSDLIKDPPEGFIVEPDQKDFFIWHVGIFGAPDTLFAGGYYKAILKFPYDYPYRPPTLKFLSDIWHPNVYPDGNICISILHEPGDDERSGEKACERWSVAQNVRSILLSIISMLNEPNTSSPANIDASIEYRKYKEDPINYPTYKEKLNHLIEKSKTIAKLEGIEIPHTIEEYTKRFDKKLPITSIDDIQNYIIDDDDDDDDDDGQSEDNQSNDNYSQTSRENSRIKLITNSEIKIAIKTMTKHNNNNSSGDYDDLLYRKTKEFI</sequence>
<gene>
    <name evidence="10" type="ORF">FNK824_LOCUS21311</name>
    <name evidence="9" type="ORF">JBS370_LOCUS1765</name>
    <name evidence="8" type="ORF">SEV965_LOCUS7221</name>
    <name evidence="7" type="ORF">ZHD862_LOCUS6960</name>
</gene>
<dbReference type="Pfam" id="PF00179">
    <property type="entry name" value="UQ_con"/>
    <property type="match status" value="1"/>
</dbReference>
<organism evidence="10 11">
    <name type="scientific">Rotaria sordida</name>
    <dbReference type="NCBI Taxonomy" id="392033"/>
    <lineage>
        <taxon>Eukaryota</taxon>
        <taxon>Metazoa</taxon>
        <taxon>Spiralia</taxon>
        <taxon>Gnathifera</taxon>
        <taxon>Rotifera</taxon>
        <taxon>Eurotatoria</taxon>
        <taxon>Bdelloidea</taxon>
        <taxon>Philodinida</taxon>
        <taxon>Philodinidae</taxon>
        <taxon>Rotaria</taxon>
    </lineage>
</organism>
<feature type="active site" description="Glycyl thioester intermediate" evidence="3">
    <location>
        <position position="110"/>
    </location>
</feature>
<dbReference type="PROSITE" id="PS50127">
    <property type="entry name" value="UBC_2"/>
    <property type="match status" value="1"/>
</dbReference>
<dbReference type="SUPFAM" id="SSF54495">
    <property type="entry name" value="UBC-like"/>
    <property type="match status" value="1"/>
</dbReference>
<dbReference type="Proteomes" id="UP000663836">
    <property type="component" value="Unassembled WGS sequence"/>
</dbReference>
<dbReference type="EMBL" id="CAJNOU010000249">
    <property type="protein sequence ID" value="CAF0931889.1"/>
    <property type="molecule type" value="Genomic_DNA"/>
</dbReference>
<dbReference type="Proteomes" id="UP000663874">
    <property type="component" value="Unassembled WGS sequence"/>
</dbReference>
<dbReference type="FunFam" id="3.10.110.10:FF:000051">
    <property type="entry name" value="ubiquitin-conjugating enzyme E2 R2-like"/>
    <property type="match status" value="1"/>
</dbReference>
<dbReference type="EMBL" id="CAJOBD010000063">
    <property type="protein sequence ID" value="CAF3559536.1"/>
    <property type="molecule type" value="Genomic_DNA"/>
</dbReference>
<dbReference type="AlphaFoldDB" id="A0A819I9V7"/>
<dbReference type="GO" id="GO:0016740">
    <property type="term" value="F:transferase activity"/>
    <property type="evidence" value="ECO:0007669"/>
    <property type="project" value="UniProtKB-KW"/>
</dbReference>
<evidence type="ECO:0000313" key="8">
    <source>
        <dbReference type="EMBL" id="CAF0931889.1"/>
    </source>
</evidence>
<dbReference type="Proteomes" id="UP000663864">
    <property type="component" value="Unassembled WGS sequence"/>
</dbReference>